<dbReference type="EMBL" id="JACEIK010000834">
    <property type="protein sequence ID" value="MCD7462779.1"/>
    <property type="molecule type" value="Genomic_DNA"/>
</dbReference>
<keyword evidence="2" id="KW-1185">Reference proteome</keyword>
<sequence length="250" mass="28175">MPTSLREPLMGRRIYSVHLGVRSQSATHPTKRRYKARTTDKLSVSTSVPESNLNIKVSPGETPVSLHKALVSITPEAINSLYWAEPIQPNSTFRRKVDDKENQFQWVANIIAMGQPQWTISKGMIHHRDLKFEAYQNKRRAKQQITSLPYPSVMSMLCVRVSCPLLCPLDKTVRADGWITLASKTDRDAPVMNKTSRKPIQPARDKLKVLCTKIEVLENEVITLRKDVATLTRPPTASNPTPPEPTTVTL</sequence>
<comment type="caution">
    <text evidence="1">The sequence shown here is derived from an EMBL/GenBank/DDBJ whole genome shotgun (WGS) entry which is preliminary data.</text>
</comment>
<reference evidence="1 2" key="1">
    <citation type="journal article" date="2021" name="BMC Genomics">
        <title>Datura genome reveals duplications of psychoactive alkaloid biosynthetic genes and high mutation rate following tissue culture.</title>
        <authorList>
            <person name="Rajewski A."/>
            <person name="Carter-House D."/>
            <person name="Stajich J."/>
            <person name="Litt A."/>
        </authorList>
    </citation>
    <scope>NUCLEOTIDE SEQUENCE [LARGE SCALE GENOMIC DNA]</scope>
    <source>
        <strain evidence="1">AR-01</strain>
    </source>
</reference>
<dbReference type="Proteomes" id="UP000823775">
    <property type="component" value="Unassembled WGS sequence"/>
</dbReference>
<accession>A0ABS8SUS1</accession>
<protein>
    <submittedName>
        <fullName evidence="1">Uncharacterized protein</fullName>
    </submittedName>
</protein>
<organism evidence="1 2">
    <name type="scientific">Datura stramonium</name>
    <name type="common">Jimsonweed</name>
    <name type="synonym">Common thornapple</name>
    <dbReference type="NCBI Taxonomy" id="4076"/>
    <lineage>
        <taxon>Eukaryota</taxon>
        <taxon>Viridiplantae</taxon>
        <taxon>Streptophyta</taxon>
        <taxon>Embryophyta</taxon>
        <taxon>Tracheophyta</taxon>
        <taxon>Spermatophyta</taxon>
        <taxon>Magnoliopsida</taxon>
        <taxon>eudicotyledons</taxon>
        <taxon>Gunneridae</taxon>
        <taxon>Pentapetalae</taxon>
        <taxon>asterids</taxon>
        <taxon>lamiids</taxon>
        <taxon>Solanales</taxon>
        <taxon>Solanaceae</taxon>
        <taxon>Solanoideae</taxon>
        <taxon>Datureae</taxon>
        <taxon>Datura</taxon>
    </lineage>
</organism>
<evidence type="ECO:0000313" key="1">
    <source>
        <dbReference type="EMBL" id="MCD7462779.1"/>
    </source>
</evidence>
<proteinExistence type="predicted"/>
<evidence type="ECO:0000313" key="2">
    <source>
        <dbReference type="Proteomes" id="UP000823775"/>
    </source>
</evidence>
<gene>
    <name evidence="1" type="ORF">HAX54_049344</name>
</gene>
<name>A0ABS8SUS1_DATST</name>